<reference evidence="1 2" key="1">
    <citation type="submission" date="2024-07" db="EMBL/GenBank/DDBJ databases">
        <title>Section-level genome sequencing and comparative genomics of Aspergillus sections Usti and Cavernicolus.</title>
        <authorList>
            <consortium name="Lawrence Berkeley National Laboratory"/>
            <person name="Nybo J.L."/>
            <person name="Vesth T.C."/>
            <person name="Theobald S."/>
            <person name="Frisvad J.C."/>
            <person name="Larsen T.O."/>
            <person name="Kjaerboelling I."/>
            <person name="Rothschild-Mancinelli K."/>
            <person name="Lyhne E.K."/>
            <person name="Kogle M.E."/>
            <person name="Barry K."/>
            <person name="Clum A."/>
            <person name="Na H."/>
            <person name="Ledsgaard L."/>
            <person name="Lin J."/>
            <person name="Lipzen A."/>
            <person name="Kuo A."/>
            <person name="Riley R."/>
            <person name="Mondo S."/>
            <person name="LaButti K."/>
            <person name="Haridas S."/>
            <person name="Pangalinan J."/>
            <person name="Salamov A.A."/>
            <person name="Simmons B.A."/>
            <person name="Magnuson J.K."/>
            <person name="Chen J."/>
            <person name="Drula E."/>
            <person name="Henrissat B."/>
            <person name="Wiebenga A."/>
            <person name="Lubbers R.J."/>
            <person name="Gomes A.C."/>
            <person name="Makela M.R."/>
            <person name="Stajich J."/>
            <person name="Grigoriev I.V."/>
            <person name="Mortensen U.H."/>
            <person name="De vries R.P."/>
            <person name="Baker S.E."/>
            <person name="Andersen M.R."/>
        </authorList>
    </citation>
    <scope>NUCLEOTIDE SEQUENCE [LARGE SCALE GENOMIC DNA]</scope>
    <source>
        <strain evidence="1 2">CBS 600.67</strain>
    </source>
</reference>
<proteinExistence type="predicted"/>
<keyword evidence="2" id="KW-1185">Reference proteome</keyword>
<accession>A0ABR4IED9</accession>
<sequence length="191" mass="21295">MPAVRPAVDGPAAERSVEQVLGLTVEGMAMCDEEKAMKRDDPSIVVESLAQLTMNSKTVTRPSPELTQHILSNSVPYHFPTTFTTQLQRAMQENNTQSTYCSGARYQPGPGEEIILHHAAIRDYTAGTGVQVGVIDMWLECEQAIKPLLRRNHRNASVKNIVNVQKRKLQPTGETFAEMMDEDEAWFLCAH</sequence>
<dbReference type="Proteomes" id="UP001610335">
    <property type="component" value="Unassembled WGS sequence"/>
</dbReference>
<evidence type="ECO:0000313" key="2">
    <source>
        <dbReference type="Proteomes" id="UP001610335"/>
    </source>
</evidence>
<comment type="caution">
    <text evidence="1">The sequence shown here is derived from an EMBL/GenBank/DDBJ whole genome shotgun (WGS) entry which is preliminary data.</text>
</comment>
<evidence type="ECO:0000313" key="1">
    <source>
        <dbReference type="EMBL" id="KAL2826085.1"/>
    </source>
</evidence>
<gene>
    <name evidence="1" type="ORF">BDW59DRAFT_161207</name>
</gene>
<name>A0ABR4IED9_9EURO</name>
<organism evidence="1 2">
    <name type="scientific">Aspergillus cavernicola</name>
    <dbReference type="NCBI Taxonomy" id="176166"/>
    <lineage>
        <taxon>Eukaryota</taxon>
        <taxon>Fungi</taxon>
        <taxon>Dikarya</taxon>
        <taxon>Ascomycota</taxon>
        <taxon>Pezizomycotina</taxon>
        <taxon>Eurotiomycetes</taxon>
        <taxon>Eurotiomycetidae</taxon>
        <taxon>Eurotiales</taxon>
        <taxon>Aspergillaceae</taxon>
        <taxon>Aspergillus</taxon>
        <taxon>Aspergillus subgen. Nidulantes</taxon>
    </lineage>
</organism>
<protein>
    <submittedName>
        <fullName evidence="1">Uncharacterized protein</fullName>
    </submittedName>
</protein>
<dbReference type="EMBL" id="JBFXLS010000032">
    <property type="protein sequence ID" value="KAL2826085.1"/>
    <property type="molecule type" value="Genomic_DNA"/>
</dbReference>